<comment type="pathway">
    <text evidence="3">Amino-acid biosynthesis; L-lysine biosynthesis via DAP pathway; LL-2,6-diaminopimelate from (S)-tetrahydrodipicolinate (succinylase route): step 3/3.</text>
</comment>
<evidence type="ECO:0000256" key="4">
    <source>
        <dbReference type="ARBA" id="ARBA00006247"/>
    </source>
</evidence>
<keyword evidence="11" id="KW-0170">Cobalt</keyword>
<dbReference type="AlphaFoldDB" id="W8RM07"/>
<evidence type="ECO:0000256" key="8">
    <source>
        <dbReference type="ARBA" id="ARBA00022723"/>
    </source>
</evidence>
<dbReference type="PANTHER" id="PTHR43808">
    <property type="entry name" value="ACETYLORNITHINE DEACETYLASE"/>
    <property type="match status" value="1"/>
</dbReference>
<evidence type="ECO:0000313" key="14">
    <source>
        <dbReference type="EMBL" id="AHM02049.1"/>
    </source>
</evidence>
<dbReference type="EMBL" id="KF439061">
    <property type="protein sequence ID" value="AHM02049.1"/>
    <property type="molecule type" value="Genomic_DNA"/>
</dbReference>
<evidence type="ECO:0000256" key="6">
    <source>
        <dbReference type="ARBA" id="ARBA00016853"/>
    </source>
</evidence>
<dbReference type="InterPro" id="IPR010182">
    <property type="entry name" value="ArgE/DapE"/>
</dbReference>
<name>W8RM07_9ARCH</name>
<keyword evidence="8" id="KW-0479">Metal-binding</keyword>
<feature type="domain" description="Peptidase M20 dimerisation" evidence="13">
    <location>
        <begin position="165"/>
        <end position="281"/>
    </location>
</feature>
<dbReference type="InterPro" id="IPR001261">
    <property type="entry name" value="ArgE/DapE_CS"/>
</dbReference>
<dbReference type="Pfam" id="PF07687">
    <property type="entry name" value="M20_dimer"/>
    <property type="match status" value="1"/>
</dbReference>
<comment type="cofactor">
    <cofactor evidence="2">
        <name>Zn(2+)</name>
        <dbReference type="ChEBI" id="CHEBI:29105"/>
    </cofactor>
</comment>
<protein>
    <recommendedName>
        <fullName evidence="6">Probable succinyl-diaminopimelate desuccinylase</fullName>
        <ecNumber evidence="5">3.5.1.18</ecNumber>
    </recommendedName>
</protein>
<dbReference type="GO" id="GO:0009014">
    <property type="term" value="F:succinyl-diaminopimelate desuccinylase activity"/>
    <property type="evidence" value="ECO:0007669"/>
    <property type="project" value="UniProtKB-EC"/>
</dbReference>
<evidence type="ECO:0000256" key="11">
    <source>
        <dbReference type="ARBA" id="ARBA00023285"/>
    </source>
</evidence>
<comment type="catalytic activity">
    <reaction evidence="12">
        <text>N-succinyl-(2S,6S)-2,6-diaminopimelate + H2O = (2S,6S)-2,6-diaminopimelate + succinate</text>
        <dbReference type="Rhea" id="RHEA:22608"/>
        <dbReference type="ChEBI" id="CHEBI:15377"/>
        <dbReference type="ChEBI" id="CHEBI:30031"/>
        <dbReference type="ChEBI" id="CHEBI:57609"/>
        <dbReference type="ChEBI" id="CHEBI:58087"/>
        <dbReference type="EC" id="3.5.1.18"/>
    </reaction>
</comment>
<sequence>MIEINTESVSKKGYEKCASLIVEEAERDSLDVEIADGEKGAKDGLSRPNVIVTFDAGSDTTLLLESHFDIVPPGPNWTYPPFKLTVKDGKAFGRGTADNKSGIVAAIGAMRQLEKEKLDINLRLIAGVDEEIGGRYGADYVLSDYGLEGDAALVLDAGQERLYLGASGIIWGKIIVEGKQGHAGYPFKAKNAIYEAMKLLAALEPYKTAVEKKESILHAPPEAPRRFVWGRYTVTMVKAGEKENVIPGTCEVRFDRRLLPEEPVEQAEKELRGFFKRAVKKTGCRASLEITNKQQGYHTPKDLVFVQTVSENVKKTIGQSLPFAAELGGNDGSFFAKNGIPVVCYGTIREDTHHHGVDEFVYLEDIRNTRDLIVNLGKVAREKIV</sequence>
<evidence type="ECO:0000259" key="13">
    <source>
        <dbReference type="Pfam" id="PF07687"/>
    </source>
</evidence>
<evidence type="ECO:0000256" key="3">
    <source>
        <dbReference type="ARBA" id="ARBA00005130"/>
    </source>
</evidence>
<dbReference type="PANTHER" id="PTHR43808:SF8">
    <property type="entry name" value="PEPTIDASE M20 DIMERISATION DOMAIN-CONTAINING PROTEIN"/>
    <property type="match status" value="1"/>
</dbReference>
<keyword evidence="7" id="KW-0028">Amino-acid biosynthesis</keyword>
<dbReference type="SUPFAM" id="SSF55031">
    <property type="entry name" value="Bacterial exopeptidase dimerisation domain"/>
    <property type="match status" value="1"/>
</dbReference>
<evidence type="ECO:0000256" key="9">
    <source>
        <dbReference type="ARBA" id="ARBA00022801"/>
    </source>
</evidence>
<dbReference type="Gene3D" id="3.30.70.360">
    <property type="match status" value="1"/>
</dbReference>
<evidence type="ECO:0000256" key="2">
    <source>
        <dbReference type="ARBA" id="ARBA00001947"/>
    </source>
</evidence>
<evidence type="ECO:0000256" key="5">
    <source>
        <dbReference type="ARBA" id="ARBA00011921"/>
    </source>
</evidence>
<dbReference type="InterPro" id="IPR011650">
    <property type="entry name" value="Peptidase_M20_dimer"/>
</dbReference>
<dbReference type="InterPro" id="IPR036264">
    <property type="entry name" value="Bact_exopeptidase_dim_dom"/>
</dbReference>
<dbReference type="NCBIfam" id="TIGR01910">
    <property type="entry name" value="DapE-ArgE"/>
    <property type="match status" value="1"/>
</dbReference>
<comment type="cofactor">
    <cofactor evidence="1">
        <name>Co(2+)</name>
        <dbReference type="ChEBI" id="CHEBI:48828"/>
    </cofactor>
</comment>
<dbReference type="PROSITE" id="PS00759">
    <property type="entry name" value="ARGE_DAPE_CPG2_2"/>
    <property type="match status" value="1"/>
</dbReference>
<reference evidence="14" key="1">
    <citation type="journal article" date="2014" name="ISME J.">
        <title>Genetic and functional properties of uncultivated MCG archaea assessed by metagenome and gene expression analyses.</title>
        <authorList>
            <person name="Meng J."/>
            <person name="Xu J."/>
            <person name="Qin D."/>
            <person name="He Y."/>
            <person name="Xiao X."/>
            <person name="Wang F."/>
        </authorList>
    </citation>
    <scope>NUCLEOTIDE SEQUENCE</scope>
</reference>
<evidence type="ECO:0000256" key="10">
    <source>
        <dbReference type="ARBA" id="ARBA00022833"/>
    </source>
</evidence>
<dbReference type="InterPro" id="IPR002933">
    <property type="entry name" value="Peptidase_M20"/>
</dbReference>
<keyword evidence="10" id="KW-0862">Zinc</keyword>
<comment type="similarity">
    <text evidence="4">Belongs to the peptidase M20A family.</text>
</comment>
<evidence type="ECO:0000256" key="7">
    <source>
        <dbReference type="ARBA" id="ARBA00022605"/>
    </source>
</evidence>
<evidence type="ECO:0000256" key="1">
    <source>
        <dbReference type="ARBA" id="ARBA00001941"/>
    </source>
</evidence>
<dbReference type="SUPFAM" id="SSF53187">
    <property type="entry name" value="Zn-dependent exopeptidases"/>
    <property type="match status" value="1"/>
</dbReference>
<organism evidence="14">
    <name type="scientific">uncultured miscellaneous Crenarchaeota group</name>
    <dbReference type="NCBI Taxonomy" id="1368239"/>
    <lineage>
        <taxon>Archaea</taxon>
        <taxon>Candidatus Bathyarchaeota</taxon>
        <taxon>environmental samples</taxon>
    </lineage>
</organism>
<dbReference type="EC" id="3.5.1.18" evidence="5"/>
<dbReference type="UniPathway" id="UPA00034">
    <property type="reaction ID" value="UER00021"/>
</dbReference>
<evidence type="ECO:0000256" key="12">
    <source>
        <dbReference type="ARBA" id="ARBA00051301"/>
    </source>
</evidence>
<dbReference type="GO" id="GO:0046872">
    <property type="term" value="F:metal ion binding"/>
    <property type="evidence" value="ECO:0007669"/>
    <property type="project" value="UniProtKB-KW"/>
</dbReference>
<dbReference type="Pfam" id="PF01546">
    <property type="entry name" value="Peptidase_M20"/>
    <property type="match status" value="1"/>
</dbReference>
<dbReference type="GO" id="GO:0009089">
    <property type="term" value="P:lysine biosynthetic process via diaminopimelate"/>
    <property type="evidence" value="ECO:0007669"/>
    <property type="project" value="UniProtKB-UniPathway"/>
</dbReference>
<dbReference type="Gene3D" id="3.40.630.10">
    <property type="entry name" value="Zn peptidases"/>
    <property type="match status" value="1"/>
</dbReference>
<dbReference type="InterPro" id="IPR050072">
    <property type="entry name" value="Peptidase_M20A"/>
</dbReference>
<proteinExistence type="inferred from homology"/>
<keyword evidence="9" id="KW-0378">Hydrolase</keyword>
<accession>W8RM07</accession>